<reference evidence="2" key="1">
    <citation type="submission" date="2020-02" db="EMBL/GenBank/DDBJ databases">
        <authorList>
            <person name="Meier V. D."/>
        </authorList>
    </citation>
    <scope>NUCLEOTIDE SEQUENCE</scope>
    <source>
        <strain evidence="2">AVDCRST_MAG89</strain>
    </source>
</reference>
<dbReference type="EMBL" id="CADCTV010001017">
    <property type="protein sequence ID" value="CAA9374045.1"/>
    <property type="molecule type" value="Genomic_DNA"/>
</dbReference>
<feature type="compositionally biased region" description="Low complexity" evidence="1">
    <location>
        <begin position="20"/>
        <end position="31"/>
    </location>
</feature>
<feature type="non-terminal residue" evidence="2">
    <location>
        <position position="1"/>
    </location>
</feature>
<feature type="compositionally biased region" description="Low complexity" evidence="1">
    <location>
        <begin position="72"/>
        <end position="81"/>
    </location>
</feature>
<dbReference type="AlphaFoldDB" id="A0A6J4N3M1"/>
<feature type="non-terminal residue" evidence="2">
    <location>
        <position position="303"/>
    </location>
</feature>
<feature type="compositionally biased region" description="Low complexity" evidence="1">
    <location>
        <begin position="145"/>
        <end position="161"/>
    </location>
</feature>
<sequence length="303" mass="30196">VGDEIPGSQRRRRRGGGGLEAAPARRGAVPVRRARGDRPAGGAAEEGGGRGGHAPPRLPRGGGIGDGDPGGRRLLGALGRPQDQPARAHLARAPGRHRAAGDRPGPGDADRGAQHGAGPRDLPRGVHAAGSAGPRPRDHHPGVPGRLCNAAGRAAGARLRGGAPGPGGAQPGRPGAGPACALARDGLHGGEPPAQRARDGAGEPGGGGAQPLPARISRRGGRRSPPVPAQPADLDRRAPAARDGRGDLVDRRHGGVQQPEPHDGHLSQDARGNAGCVPRPPGKDPGAGGPGSQGPRGECRVRL</sequence>
<feature type="compositionally biased region" description="Gly residues" evidence="1">
    <location>
        <begin position="285"/>
        <end position="294"/>
    </location>
</feature>
<feature type="compositionally biased region" description="Basic and acidic residues" evidence="1">
    <location>
        <begin position="233"/>
        <end position="253"/>
    </location>
</feature>
<evidence type="ECO:0000313" key="2">
    <source>
        <dbReference type="EMBL" id="CAA9374045.1"/>
    </source>
</evidence>
<evidence type="ECO:0000256" key="1">
    <source>
        <dbReference type="SAM" id="MobiDB-lite"/>
    </source>
</evidence>
<accession>A0A6J4N3M1</accession>
<protein>
    <submittedName>
        <fullName evidence="2">Uncharacterized protein</fullName>
    </submittedName>
</protein>
<feature type="region of interest" description="Disordered" evidence="1">
    <location>
        <begin position="1"/>
        <end position="303"/>
    </location>
</feature>
<organism evidence="2">
    <name type="scientific">uncultured Gemmatimonadota bacterium</name>
    <dbReference type="NCBI Taxonomy" id="203437"/>
    <lineage>
        <taxon>Bacteria</taxon>
        <taxon>Pseudomonadati</taxon>
        <taxon>Gemmatimonadota</taxon>
        <taxon>environmental samples</taxon>
    </lineage>
</organism>
<name>A0A6J4N3M1_9BACT</name>
<proteinExistence type="predicted"/>
<gene>
    <name evidence="2" type="ORF">AVDCRST_MAG89-4842</name>
</gene>
<feature type="compositionally biased region" description="Low complexity" evidence="1">
    <location>
        <begin position="171"/>
        <end position="184"/>
    </location>
</feature>